<feature type="domain" description="Glucose-methanol-choline oxidoreductase N-terminal" evidence="6">
    <location>
        <begin position="321"/>
        <end position="335"/>
    </location>
</feature>
<protein>
    <recommendedName>
        <fullName evidence="6">Glucose-methanol-choline oxidoreductase N-terminal domain-containing protein</fullName>
    </recommendedName>
</protein>
<proteinExistence type="inferred from homology"/>
<dbReference type="SUPFAM" id="SSF51905">
    <property type="entry name" value="FAD/NAD(P)-binding domain"/>
    <property type="match status" value="1"/>
</dbReference>
<feature type="binding site" evidence="4">
    <location>
        <position position="285"/>
    </location>
    <ligand>
        <name>FAD</name>
        <dbReference type="ChEBI" id="CHEBI:57692"/>
    </ligand>
</feature>
<dbReference type="InterPro" id="IPR036188">
    <property type="entry name" value="FAD/NAD-bd_sf"/>
</dbReference>
<dbReference type="EMBL" id="JASNWA010000009">
    <property type="protein sequence ID" value="KAK3169264.1"/>
    <property type="molecule type" value="Genomic_DNA"/>
</dbReference>
<evidence type="ECO:0000259" key="6">
    <source>
        <dbReference type="PROSITE" id="PS00624"/>
    </source>
</evidence>
<dbReference type="Pfam" id="PF05199">
    <property type="entry name" value="GMC_oxred_C"/>
    <property type="match status" value="1"/>
</dbReference>
<keyword evidence="2" id="KW-0325">Glycoprotein</keyword>
<name>A0AAD9Z0F1_9LECA</name>
<dbReference type="SUPFAM" id="SSF54373">
    <property type="entry name" value="FAD-linked reductases, C-terminal domain"/>
    <property type="match status" value="1"/>
</dbReference>
<dbReference type="GO" id="GO:0050660">
    <property type="term" value="F:flavin adenine dinucleotide binding"/>
    <property type="evidence" value="ECO:0007669"/>
    <property type="project" value="InterPro"/>
</dbReference>
<evidence type="ECO:0000256" key="2">
    <source>
        <dbReference type="ARBA" id="ARBA00023180"/>
    </source>
</evidence>
<dbReference type="Gene3D" id="3.50.50.60">
    <property type="entry name" value="FAD/NAD(P)-binding domain"/>
    <property type="match status" value="2"/>
</dbReference>
<dbReference type="Pfam" id="PF00732">
    <property type="entry name" value="GMC_oxred_N"/>
    <property type="match status" value="1"/>
</dbReference>
<comment type="caution">
    <text evidence="7">The sequence shown here is derived from an EMBL/GenBank/DDBJ whole genome shotgun (WGS) entry which is preliminary data.</text>
</comment>
<dbReference type="InterPro" id="IPR000172">
    <property type="entry name" value="GMC_OxRdtase_N"/>
</dbReference>
<dbReference type="InterPro" id="IPR012132">
    <property type="entry name" value="GMC_OxRdtase"/>
</dbReference>
<dbReference type="AlphaFoldDB" id="A0AAD9Z0F1"/>
<evidence type="ECO:0000313" key="8">
    <source>
        <dbReference type="Proteomes" id="UP001276659"/>
    </source>
</evidence>
<evidence type="ECO:0000256" key="4">
    <source>
        <dbReference type="PIRSR" id="PIRSR000137-2"/>
    </source>
</evidence>
<keyword evidence="4" id="KW-0285">Flavoprotein</keyword>
<dbReference type="GO" id="GO:0016614">
    <property type="term" value="F:oxidoreductase activity, acting on CH-OH group of donors"/>
    <property type="evidence" value="ECO:0007669"/>
    <property type="project" value="InterPro"/>
</dbReference>
<accession>A0AAD9Z0F1</accession>
<dbReference type="Proteomes" id="UP001276659">
    <property type="component" value="Unassembled WGS sequence"/>
</dbReference>
<feature type="active site" description="Proton donor" evidence="3">
    <location>
        <position position="513"/>
    </location>
</feature>
<feature type="active site" description="Proton acceptor" evidence="3">
    <location>
        <position position="557"/>
    </location>
</feature>
<evidence type="ECO:0000313" key="7">
    <source>
        <dbReference type="EMBL" id="KAK3169264.1"/>
    </source>
</evidence>
<keyword evidence="4" id="KW-0274">FAD</keyword>
<dbReference type="Gene3D" id="3.30.560.10">
    <property type="entry name" value="Glucose Oxidase, domain 3"/>
    <property type="match status" value="2"/>
</dbReference>
<dbReference type="GO" id="GO:0044550">
    <property type="term" value="P:secondary metabolite biosynthetic process"/>
    <property type="evidence" value="ECO:0007669"/>
    <property type="project" value="TreeGrafter"/>
</dbReference>
<evidence type="ECO:0000256" key="5">
    <source>
        <dbReference type="SAM" id="SignalP"/>
    </source>
</evidence>
<dbReference type="PIRSF" id="PIRSF000137">
    <property type="entry name" value="Alcohol_oxidase"/>
    <property type="match status" value="1"/>
</dbReference>
<comment type="similarity">
    <text evidence="1">Belongs to the GMC oxidoreductase family.</text>
</comment>
<feature type="binding site" evidence="4">
    <location>
        <position position="132"/>
    </location>
    <ligand>
        <name>FAD</name>
        <dbReference type="ChEBI" id="CHEBI:57692"/>
    </ligand>
</feature>
<dbReference type="PANTHER" id="PTHR11552">
    <property type="entry name" value="GLUCOSE-METHANOL-CHOLINE GMC OXIDOREDUCTASE"/>
    <property type="match status" value="1"/>
</dbReference>
<comment type="cofactor">
    <cofactor evidence="4">
        <name>FAD</name>
        <dbReference type="ChEBI" id="CHEBI:57692"/>
    </cofactor>
</comment>
<dbReference type="InterPro" id="IPR007867">
    <property type="entry name" value="GMC_OxRtase_C"/>
</dbReference>
<feature type="signal peptide" evidence="5">
    <location>
        <begin position="1"/>
        <end position="17"/>
    </location>
</feature>
<dbReference type="PANTHER" id="PTHR11552:SF138">
    <property type="entry name" value="DEHYDROGENASE PKFF-RELATED"/>
    <property type="match status" value="1"/>
</dbReference>
<keyword evidence="8" id="KW-1185">Reference proteome</keyword>
<gene>
    <name evidence="7" type="ORF">OEA41_008647</name>
</gene>
<dbReference type="PROSITE" id="PS00624">
    <property type="entry name" value="GMC_OXRED_2"/>
    <property type="match status" value="1"/>
</dbReference>
<feature type="chain" id="PRO_5042129780" description="Glucose-methanol-choline oxidoreductase N-terminal domain-containing protein" evidence="5">
    <location>
        <begin position="18"/>
        <end position="565"/>
    </location>
</feature>
<reference evidence="7" key="1">
    <citation type="submission" date="2022-11" db="EMBL/GenBank/DDBJ databases">
        <title>Chromosomal genome sequence assembly and mating type (MAT) locus characterization of the leprose asexual lichenized fungus Lepraria neglecta (Nyl.) Erichsen.</title>
        <authorList>
            <person name="Allen J.L."/>
            <person name="Pfeffer B."/>
        </authorList>
    </citation>
    <scope>NUCLEOTIDE SEQUENCE</scope>
    <source>
        <strain evidence="7">Allen 5258</strain>
    </source>
</reference>
<evidence type="ECO:0000256" key="1">
    <source>
        <dbReference type="ARBA" id="ARBA00010790"/>
    </source>
</evidence>
<sequence>MKLSVLHLGALLTIIGARSLFDEQLQAQGLIGSHFGIPGLPGSFDYIIAGGGTAGLSLARRLAGNSSLSIAVVEAGDFYEFSNGNLSEIPADASVFIGSNPVEKNPRLDWYQYTTRQPGLADRELLFPSGKVLGGSSARNFMWYHRSSRGAYQKWADLTGDPTYEFDNFLPYFMKSADFHPPNEPSRLANSTATYNQSVFSDAGGPLQVGYPAWVNPISSWIGLGLTALGLQKLPGLADGNLFGWGYTAFTMNPQTQTRSSSEASYLREALLETTNLLVYKNTMVKKVLFDSNKQATGLVVDSGGLTYQINATQEVIVSAGAFRSPQLLMVSGIGPSTTLEGLGIPVLSDLPGVGQNMWRPSLTVPAAFARLPDGAISNTTRAELDAFASDWPDYEHLFLDGYFGYANDSSDAPTDGRSYVSSSVALTHPFSRGNVTITSNDTSMHPIVSPNWLLDVRDQELALAGFKQARAVFTTNVTRPIVLGAEAFPGVNVSTDAEILSLIQQSASASYHASATCAMGMANDTMAVLDSKARVYGVQGVRVVDASAFPVLPPGHPSSTICKH</sequence>
<keyword evidence="5" id="KW-0732">Signal</keyword>
<evidence type="ECO:0000256" key="3">
    <source>
        <dbReference type="PIRSR" id="PIRSR000137-1"/>
    </source>
</evidence>
<organism evidence="7 8">
    <name type="scientific">Lepraria neglecta</name>
    <dbReference type="NCBI Taxonomy" id="209136"/>
    <lineage>
        <taxon>Eukaryota</taxon>
        <taxon>Fungi</taxon>
        <taxon>Dikarya</taxon>
        <taxon>Ascomycota</taxon>
        <taxon>Pezizomycotina</taxon>
        <taxon>Lecanoromycetes</taxon>
        <taxon>OSLEUM clade</taxon>
        <taxon>Lecanoromycetidae</taxon>
        <taxon>Lecanorales</taxon>
        <taxon>Lecanorineae</taxon>
        <taxon>Stereocaulaceae</taxon>
        <taxon>Lepraria</taxon>
    </lineage>
</organism>